<dbReference type="AlphaFoldDB" id="A0A645CYY3"/>
<proteinExistence type="predicted"/>
<comment type="caution">
    <text evidence="2">The sequence shown here is derived from an EMBL/GenBank/DDBJ whole genome shotgun (WGS) entry which is preliminary data.</text>
</comment>
<accession>A0A645CYY3</accession>
<feature type="domain" description="Filamentation induced by cAMP protein Fic-like C-terminal" evidence="1">
    <location>
        <begin position="1"/>
        <end position="50"/>
    </location>
</feature>
<evidence type="ECO:0000313" key="2">
    <source>
        <dbReference type="EMBL" id="MPM82068.1"/>
    </source>
</evidence>
<name>A0A645CYY3_9ZZZZ</name>
<sequence>MSRKDLQDAIGLLDAEHFRKTYINKALEFKVIEMTIQEKTTTSNQKYRISGVGKQTI</sequence>
<evidence type="ECO:0000259" key="1">
    <source>
        <dbReference type="Pfam" id="PF21247"/>
    </source>
</evidence>
<protein>
    <recommendedName>
        <fullName evidence="1">Filamentation induced by cAMP protein Fic-like C-terminal domain-containing protein</fullName>
    </recommendedName>
</protein>
<dbReference type="InterPro" id="IPR049514">
    <property type="entry name" value="Fic-like_C"/>
</dbReference>
<dbReference type="Pfam" id="PF21247">
    <property type="entry name" value="Fic-like_C"/>
    <property type="match status" value="1"/>
</dbReference>
<dbReference type="EMBL" id="VSSQ01031254">
    <property type="protein sequence ID" value="MPM82068.1"/>
    <property type="molecule type" value="Genomic_DNA"/>
</dbReference>
<reference evidence="2" key="1">
    <citation type="submission" date="2019-08" db="EMBL/GenBank/DDBJ databases">
        <authorList>
            <person name="Kucharzyk K."/>
            <person name="Murdoch R.W."/>
            <person name="Higgins S."/>
            <person name="Loffler F."/>
        </authorList>
    </citation>
    <scope>NUCLEOTIDE SEQUENCE</scope>
</reference>
<gene>
    <name evidence="2" type="ORF">SDC9_129126</name>
</gene>
<organism evidence="2">
    <name type="scientific">bioreactor metagenome</name>
    <dbReference type="NCBI Taxonomy" id="1076179"/>
    <lineage>
        <taxon>unclassified sequences</taxon>
        <taxon>metagenomes</taxon>
        <taxon>ecological metagenomes</taxon>
    </lineage>
</organism>